<gene>
    <name evidence="3" type="ORF">JM946_05755</name>
</gene>
<keyword evidence="2" id="KW-0812">Transmembrane</keyword>
<reference evidence="3 4" key="1">
    <citation type="journal article" date="2021" name="Int. J. Syst. Evol. Microbiol.">
        <title>Steroidobacter gossypii sp. nov., isolated from soil of cotton cropping field.</title>
        <authorList>
            <person name="Huang R."/>
            <person name="Yang S."/>
            <person name="Zhen C."/>
            <person name="Liu W."/>
        </authorList>
    </citation>
    <scope>NUCLEOTIDE SEQUENCE [LARGE SCALE GENOMIC DNA]</scope>
    <source>
        <strain evidence="3 4">S1-65</strain>
    </source>
</reference>
<sequence>MEEETKKWLYYAIPVVVAVGIGAALWYGRSQRQAEQQASQPPAVTQPEETTPATEPPVRNPLEQAPPPEPLPSLAESDPPVQESLSGVFGRALDPFLVPKNIVRHTVVTIDNLPRKKTSVQMWPVKPIGGELTATRDGEELTLSPENYARYEPVIKIVQNTDTAQLVAMYKQYYPLFQEAYVSLGYPDGYFNDRLVEVIDHLLATPEVPGPIKLSRPSVNFQFVDPQLENLSSGQKLLIRMGSANAEVVKDKLRQLRDAIAKQAPPPG</sequence>
<feature type="transmembrane region" description="Helical" evidence="2">
    <location>
        <begin position="9"/>
        <end position="28"/>
    </location>
</feature>
<feature type="region of interest" description="Disordered" evidence="1">
    <location>
        <begin position="30"/>
        <end position="83"/>
    </location>
</feature>
<dbReference type="RefSeq" id="WP_203166173.1">
    <property type="nucleotide sequence ID" value="NZ_JAEVLS010000001.1"/>
</dbReference>
<feature type="compositionally biased region" description="Low complexity" evidence="1">
    <location>
        <begin position="30"/>
        <end position="53"/>
    </location>
</feature>
<evidence type="ECO:0000313" key="4">
    <source>
        <dbReference type="Proteomes" id="UP000661077"/>
    </source>
</evidence>
<evidence type="ECO:0000256" key="2">
    <source>
        <dbReference type="SAM" id="Phobius"/>
    </source>
</evidence>
<keyword evidence="2" id="KW-0472">Membrane</keyword>
<accession>A0ABS1WTD1</accession>
<organism evidence="3 4">
    <name type="scientific">Steroidobacter gossypii</name>
    <dbReference type="NCBI Taxonomy" id="2805490"/>
    <lineage>
        <taxon>Bacteria</taxon>
        <taxon>Pseudomonadati</taxon>
        <taxon>Pseudomonadota</taxon>
        <taxon>Gammaproteobacteria</taxon>
        <taxon>Steroidobacterales</taxon>
        <taxon>Steroidobacteraceae</taxon>
        <taxon>Steroidobacter</taxon>
    </lineage>
</organism>
<evidence type="ECO:0000256" key="1">
    <source>
        <dbReference type="SAM" id="MobiDB-lite"/>
    </source>
</evidence>
<dbReference type="EMBL" id="JAEVLS010000001">
    <property type="protein sequence ID" value="MBM0104239.1"/>
    <property type="molecule type" value="Genomic_DNA"/>
</dbReference>
<proteinExistence type="predicted"/>
<feature type="compositionally biased region" description="Pro residues" evidence="1">
    <location>
        <begin position="54"/>
        <end position="71"/>
    </location>
</feature>
<name>A0ABS1WTD1_9GAMM</name>
<keyword evidence="2" id="KW-1133">Transmembrane helix</keyword>
<protein>
    <submittedName>
        <fullName evidence="3">DUF3014 domain-containing protein</fullName>
    </submittedName>
</protein>
<dbReference type="Pfam" id="PF11219">
    <property type="entry name" value="DUF3014"/>
    <property type="match status" value="1"/>
</dbReference>
<comment type="caution">
    <text evidence="3">The sequence shown here is derived from an EMBL/GenBank/DDBJ whole genome shotgun (WGS) entry which is preliminary data.</text>
</comment>
<dbReference type="InterPro" id="IPR021382">
    <property type="entry name" value="DUF3014"/>
</dbReference>
<dbReference type="Proteomes" id="UP000661077">
    <property type="component" value="Unassembled WGS sequence"/>
</dbReference>
<evidence type="ECO:0000313" key="3">
    <source>
        <dbReference type="EMBL" id="MBM0104239.1"/>
    </source>
</evidence>
<keyword evidence="4" id="KW-1185">Reference proteome</keyword>